<sequence length="350" mass="37578">MATSNSRPATLQQIAADLGLHVSTVSRILNASPADGARAASAKTVERVRAYAKEIDYRPNPLGTGLRTKRTHQVAALVPRLSDLVLSTIFEGIDEAASEVGLSAFVTNTFDDPQVQKQKVELALSRRVDGIILGDSRLDGVLADELRRRKVPYVLVNRRAPGHVSVVCDDYLGGRLAAEHLYGRGHRAVGIVAAQPYASTGVDRCRGFVDFFAEHECPIPDDLVAHCGFDAESGAEAADRLLRHHRELTALFAVNDFSAIGAMSAGRRHGRNIGADLAVVGFNDIAIARQLAVPLSSVHSDMHGMGREAVATLVRIIAGEEPPSRAMPPELVVRDSSDFDVNQPSASTEQ</sequence>
<name>A0A317NHE5_9NOCA</name>
<dbReference type="SUPFAM" id="SSF47413">
    <property type="entry name" value="lambda repressor-like DNA-binding domains"/>
    <property type="match status" value="1"/>
</dbReference>
<dbReference type="GO" id="GO:0000976">
    <property type="term" value="F:transcription cis-regulatory region binding"/>
    <property type="evidence" value="ECO:0007669"/>
    <property type="project" value="TreeGrafter"/>
</dbReference>
<dbReference type="Pfam" id="PF13377">
    <property type="entry name" value="Peripla_BP_3"/>
    <property type="match status" value="1"/>
</dbReference>
<organism evidence="6 7">
    <name type="scientific">Nocardia neocaledoniensis</name>
    <dbReference type="NCBI Taxonomy" id="236511"/>
    <lineage>
        <taxon>Bacteria</taxon>
        <taxon>Bacillati</taxon>
        <taxon>Actinomycetota</taxon>
        <taxon>Actinomycetes</taxon>
        <taxon>Mycobacteriales</taxon>
        <taxon>Nocardiaceae</taxon>
        <taxon>Nocardia</taxon>
    </lineage>
</organism>
<dbReference type="InterPro" id="IPR028082">
    <property type="entry name" value="Peripla_BP_I"/>
</dbReference>
<dbReference type="EMBL" id="QGTL01000006">
    <property type="protein sequence ID" value="PWV74500.1"/>
    <property type="molecule type" value="Genomic_DNA"/>
</dbReference>
<evidence type="ECO:0000313" key="6">
    <source>
        <dbReference type="EMBL" id="PWV74500.1"/>
    </source>
</evidence>
<dbReference type="InterPro" id="IPR046335">
    <property type="entry name" value="LacI/GalR-like_sensor"/>
</dbReference>
<dbReference type="CDD" id="cd01392">
    <property type="entry name" value="HTH_LacI"/>
    <property type="match status" value="1"/>
</dbReference>
<accession>A0A317NHE5</accession>
<keyword evidence="1" id="KW-0805">Transcription regulation</keyword>
<protein>
    <submittedName>
        <fullName evidence="6">LacI family transcriptional regulator</fullName>
    </submittedName>
</protein>
<dbReference type="PANTHER" id="PTHR30146">
    <property type="entry name" value="LACI-RELATED TRANSCRIPTIONAL REPRESSOR"/>
    <property type="match status" value="1"/>
</dbReference>
<keyword evidence="2" id="KW-0238">DNA-binding</keyword>
<dbReference type="Gene3D" id="3.40.50.2300">
    <property type="match status" value="2"/>
</dbReference>
<dbReference type="PROSITE" id="PS50932">
    <property type="entry name" value="HTH_LACI_2"/>
    <property type="match status" value="1"/>
</dbReference>
<dbReference type="Pfam" id="PF00356">
    <property type="entry name" value="LacI"/>
    <property type="match status" value="1"/>
</dbReference>
<evidence type="ECO:0000256" key="1">
    <source>
        <dbReference type="ARBA" id="ARBA00023015"/>
    </source>
</evidence>
<dbReference type="Proteomes" id="UP000246410">
    <property type="component" value="Unassembled WGS sequence"/>
</dbReference>
<proteinExistence type="predicted"/>
<keyword evidence="3" id="KW-0804">Transcription</keyword>
<comment type="caution">
    <text evidence="6">The sequence shown here is derived from an EMBL/GenBank/DDBJ whole genome shotgun (WGS) entry which is preliminary data.</text>
</comment>
<dbReference type="Gene3D" id="1.10.260.40">
    <property type="entry name" value="lambda repressor-like DNA-binding domains"/>
    <property type="match status" value="1"/>
</dbReference>
<dbReference type="RefSeq" id="WP_110038932.1">
    <property type="nucleotide sequence ID" value="NZ_QGTL01000006.1"/>
</dbReference>
<reference evidence="6 7" key="1">
    <citation type="submission" date="2018-05" db="EMBL/GenBank/DDBJ databases">
        <title>Genomic Encyclopedia of Type Strains, Phase IV (KMG-IV): sequencing the most valuable type-strain genomes for metagenomic binning, comparative biology and taxonomic classification.</title>
        <authorList>
            <person name="Goeker M."/>
        </authorList>
    </citation>
    <scope>NUCLEOTIDE SEQUENCE [LARGE SCALE GENOMIC DNA]</scope>
    <source>
        <strain evidence="6 7">DSM 44717</strain>
    </source>
</reference>
<feature type="compositionally biased region" description="Polar residues" evidence="4">
    <location>
        <begin position="339"/>
        <end position="350"/>
    </location>
</feature>
<gene>
    <name evidence="6" type="ORF">DFR69_106311</name>
</gene>
<keyword evidence="7" id="KW-1185">Reference proteome</keyword>
<feature type="region of interest" description="Disordered" evidence="4">
    <location>
        <begin position="322"/>
        <end position="350"/>
    </location>
</feature>
<dbReference type="PANTHER" id="PTHR30146:SF109">
    <property type="entry name" value="HTH-TYPE TRANSCRIPTIONAL REGULATOR GALS"/>
    <property type="match status" value="1"/>
</dbReference>
<evidence type="ECO:0000256" key="4">
    <source>
        <dbReference type="SAM" id="MobiDB-lite"/>
    </source>
</evidence>
<dbReference type="GO" id="GO:0003700">
    <property type="term" value="F:DNA-binding transcription factor activity"/>
    <property type="evidence" value="ECO:0007669"/>
    <property type="project" value="TreeGrafter"/>
</dbReference>
<feature type="domain" description="HTH lacI-type" evidence="5">
    <location>
        <begin position="9"/>
        <end position="68"/>
    </location>
</feature>
<dbReference type="InterPro" id="IPR010982">
    <property type="entry name" value="Lambda_DNA-bd_dom_sf"/>
</dbReference>
<dbReference type="SMART" id="SM00354">
    <property type="entry name" value="HTH_LACI"/>
    <property type="match status" value="1"/>
</dbReference>
<evidence type="ECO:0000313" key="7">
    <source>
        <dbReference type="Proteomes" id="UP000246410"/>
    </source>
</evidence>
<dbReference type="AlphaFoldDB" id="A0A317NHE5"/>
<evidence type="ECO:0000256" key="3">
    <source>
        <dbReference type="ARBA" id="ARBA00023163"/>
    </source>
</evidence>
<evidence type="ECO:0000259" key="5">
    <source>
        <dbReference type="PROSITE" id="PS50932"/>
    </source>
</evidence>
<dbReference type="InterPro" id="IPR000843">
    <property type="entry name" value="HTH_LacI"/>
</dbReference>
<evidence type="ECO:0000256" key="2">
    <source>
        <dbReference type="ARBA" id="ARBA00023125"/>
    </source>
</evidence>
<dbReference type="SUPFAM" id="SSF53822">
    <property type="entry name" value="Periplasmic binding protein-like I"/>
    <property type="match status" value="1"/>
</dbReference>